<keyword evidence="1" id="KW-0433">Leucine-rich repeat</keyword>
<comment type="caution">
    <text evidence="3">The sequence shown here is derived from an EMBL/GenBank/DDBJ whole genome shotgun (WGS) entry which is preliminary data.</text>
</comment>
<organism evidence="3">
    <name type="scientific">Hexamita inflata</name>
    <dbReference type="NCBI Taxonomy" id="28002"/>
    <lineage>
        <taxon>Eukaryota</taxon>
        <taxon>Metamonada</taxon>
        <taxon>Diplomonadida</taxon>
        <taxon>Hexamitidae</taxon>
        <taxon>Hexamitinae</taxon>
        <taxon>Hexamita</taxon>
    </lineage>
</organism>
<gene>
    <name evidence="3" type="ORF">HINF_LOCUS30485</name>
    <name evidence="4" type="ORF">HINF_LOCUS65395</name>
</gene>
<dbReference type="Gene3D" id="3.80.10.10">
    <property type="entry name" value="Ribonuclease Inhibitor"/>
    <property type="match status" value="2"/>
</dbReference>
<evidence type="ECO:0000313" key="5">
    <source>
        <dbReference type="Proteomes" id="UP001642409"/>
    </source>
</evidence>
<dbReference type="PANTHER" id="PTHR46652:SF3">
    <property type="entry name" value="LEUCINE-RICH REPEAT-CONTAINING PROTEIN 9"/>
    <property type="match status" value="1"/>
</dbReference>
<dbReference type="InterPro" id="IPR001611">
    <property type="entry name" value="Leu-rich_rpt"/>
</dbReference>
<keyword evidence="2" id="KW-0677">Repeat</keyword>
<reference evidence="4 5" key="2">
    <citation type="submission" date="2024-07" db="EMBL/GenBank/DDBJ databases">
        <authorList>
            <person name="Akdeniz Z."/>
        </authorList>
    </citation>
    <scope>NUCLEOTIDE SEQUENCE [LARGE SCALE GENOMIC DNA]</scope>
</reference>
<dbReference type="PROSITE" id="PS51450">
    <property type="entry name" value="LRR"/>
    <property type="match status" value="2"/>
</dbReference>
<keyword evidence="5" id="KW-1185">Reference proteome</keyword>
<protein>
    <submittedName>
        <fullName evidence="3">Internalin</fullName>
    </submittedName>
</protein>
<dbReference type="InterPro" id="IPR050836">
    <property type="entry name" value="SDS22/Internalin_LRR"/>
</dbReference>
<name>A0AA86PMG1_9EUKA</name>
<accession>A0AA86PMG1</accession>
<evidence type="ECO:0000313" key="4">
    <source>
        <dbReference type="EMBL" id="CAL6090616.1"/>
    </source>
</evidence>
<dbReference type="EMBL" id="CAXDID020000429">
    <property type="protein sequence ID" value="CAL6090616.1"/>
    <property type="molecule type" value="Genomic_DNA"/>
</dbReference>
<dbReference type="SUPFAM" id="SSF52058">
    <property type="entry name" value="L domain-like"/>
    <property type="match status" value="1"/>
</dbReference>
<proteinExistence type="predicted"/>
<reference evidence="3" key="1">
    <citation type="submission" date="2023-06" db="EMBL/GenBank/DDBJ databases">
        <authorList>
            <person name="Kurt Z."/>
        </authorList>
    </citation>
    <scope>NUCLEOTIDE SEQUENCE</scope>
</reference>
<evidence type="ECO:0000313" key="3">
    <source>
        <dbReference type="EMBL" id="CAI9942840.1"/>
    </source>
</evidence>
<dbReference type="Proteomes" id="UP001642409">
    <property type="component" value="Unassembled WGS sequence"/>
</dbReference>
<dbReference type="EMBL" id="CATOUU010000708">
    <property type="protein sequence ID" value="CAI9942840.1"/>
    <property type="molecule type" value="Genomic_DNA"/>
</dbReference>
<evidence type="ECO:0000256" key="2">
    <source>
        <dbReference type="ARBA" id="ARBA00022737"/>
    </source>
</evidence>
<dbReference type="AlphaFoldDB" id="A0AA86PMG1"/>
<dbReference type="PANTHER" id="PTHR46652">
    <property type="entry name" value="LEUCINE-RICH REPEAT AND IQ DOMAIN-CONTAINING PROTEIN 1-RELATED"/>
    <property type="match status" value="1"/>
</dbReference>
<sequence length="456" mass="53661">MKAEPKPNEVVIKYDTYQEFLQQGMLYFNKCQNHVDHLYFDNVMRKVTLKDFVNELPLKSLALKLREHSAYKADLKVFSKSQNCTLETLVIQNFRVVNAHSISNIVNLTSLTLVASRIQDFSFLKDLHLTELTIQLARFSMEEKRAVSQMQKLQRLSINKCEFKEVHLLQSLTQLRDLSLVGNNLKNKDFMDVRFRLLQTLDVSCNKLTSLDHIPDLSDQLCQVNADSNRIGKLFYACGPQYSLEELDLSRNRLFDLSGLTRLPFLKNLNVQRNALGEKRMQPIKQLELKTINITCTQCTTVDFINPKKIQHLIYENSFYCSNISSMFEWDNLNIFKSNYIHGYLKFKYLKNILFSTHDSQLFKNIKLLMLYGELQRKIKYHLYMQTPLPLYVHSRMNLVISMMKLQNGFEQRNNSNVLKYGQMVLILQHNSLKNRIYKINNKMQQCINKWDLGYE</sequence>
<dbReference type="InterPro" id="IPR032675">
    <property type="entry name" value="LRR_dom_sf"/>
</dbReference>
<evidence type="ECO:0000256" key="1">
    <source>
        <dbReference type="ARBA" id="ARBA00022614"/>
    </source>
</evidence>